<evidence type="ECO:0000313" key="7">
    <source>
        <dbReference type="EMBL" id="KAK7109967.1"/>
    </source>
</evidence>
<keyword evidence="2" id="KW-0067">ATP-binding</keyword>
<evidence type="ECO:0000313" key="8">
    <source>
        <dbReference type="Proteomes" id="UP001374579"/>
    </source>
</evidence>
<proteinExistence type="predicted"/>
<gene>
    <name evidence="7" type="ORF">V1264_013913</name>
</gene>
<evidence type="ECO:0000256" key="4">
    <source>
        <dbReference type="SAM" id="MobiDB-lite"/>
    </source>
</evidence>
<reference evidence="7 8" key="1">
    <citation type="submission" date="2024-02" db="EMBL/GenBank/DDBJ databases">
        <title>Chromosome-scale genome assembly of the rough periwinkle Littorina saxatilis.</title>
        <authorList>
            <person name="De Jode A."/>
            <person name="Faria R."/>
            <person name="Formenti G."/>
            <person name="Sims Y."/>
            <person name="Smith T.P."/>
            <person name="Tracey A."/>
            <person name="Wood J.M.D."/>
            <person name="Zagrodzka Z.B."/>
            <person name="Johannesson K."/>
            <person name="Butlin R.K."/>
            <person name="Leder E.H."/>
        </authorList>
    </citation>
    <scope>NUCLEOTIDE SEQUENCE [LARGE SCALE GENOMIC DNA]</scope>
    <source>
        <strain evidence="7">Snail1</strain>
        <tissue evidence="7">Muscle</tissue>
    </source>
</reference>
<dbReference type="InterPro" id="IPR022140">
    <property type="entry name" value="Kinesin-like_KIF1-typ"/>
</dbReference>
<protein>
    <recommendedName>
        <fullName evidence="9">Kinesin-like protein KIF28P</fullName>
    </recommendedName>
</protein>
<dbReference type="Gene3D" id="2.60.200.20">
    <property type="match status" value="1"/>
</dbReference>
<dbReference type="AlphaFoldDB" id="A0AAN9GIR4"/>
<keyword evidence="3" id="KW-0505">Motor protein</keyword>
<dbReference type="InterPro" id="IPR000253">
    <property type="entry name" value="FHA_dom"/>
</dbReference>
<evidence type="ECO:0000256" key="2">
    <source>
        <dbReference type="ARBA" id="ARBA00022840"/>
    </source>
</evidence>
<dbReference type="SUPFAM" id="SSF49879">
    <property type="entry name" value="SMAD/FHA domain"/>
    <property type="match status" value="1"/>
</dbReference>
<dbReference type="EMBL" id="JBAMIC010000003">
    <property type="protein sequence ID" value="KAK7109967.1"/>
    <property type="molecule type" value="Genomic_DNA"/>
</dbReference>
<feature type="domain" description="FHA" evidence="5">
    <location>
        <begin position="136"/>
        <end position="197"/>
    </location>
</feature>
<feature type="region of interest" description="Disordered" evidence="4">
    <location>
        <begin position="80"/>
        <end position="99"/>
    </location>
</feature>
<keyword evidence="8" id="KW-1185">Reference proteome</keyword>
<evidence type="ECO:0008006" key="9">
    <source>
        <dbReference type="Google" id="ProtNLM"/>
    </source>
</evidence>
<dbReference type="Pfam" id="PF12423">
    <property type="entry name" value="KIF1B"/>
    <property type="match status" value="1"/>
</dbReference>
<organism evidence="7 8">
    <name type="scientific">Littorina saxatilis</name>
    <dbReference type="NCBI Taxonomy" id="31220"/>
    <lineage>
        <taxon>Eukaryota</taxon>
        <taxon>Metazoa</taxon>
        <taxon>Spiralia</taxon>
        <taxon>Lophotrochozoa</taxon>
        <taxon>Mollusca</taxon>
        <taxon>Gastropoda</taxon>
        <taxon>Caenogastropoda</taxon>
        <taxon>Littorinimorpha</taxon>
        <taxon>Littorinoidea</taxon>
        <taxon>Littorinidae</taxon>
        <taxon>Littorina</taxon>
    </lineage>
</organism>
<name>A0AAN9GIR4_9CAEN</name>
<accession>A0AAN9GIR4</accession>
<dbReference type="Proteomes" id="UP001374579">
    <property type="component" value="Unassembled WGS sequence"/>
</dbReference>
<evidence type="ECO:0000259" key="6">
    <source>
        <dbReference type="Pfam" id="PF12423"/>
    </source>
</evidence>
<dbReference type="InterPro" id="IPR008984">
    <property type="entry name" value="SMAD_FHA_dom_sf"/>
</dbReference>
<evidence type="ECO:0000256" key="3">
    <source>
        <dbReference type="ARBA" id="ARBA00023175"/>
    </source>
</evidence>
<dbReference type="PANTHER" id="PTHR47117">
    <property type="entry name" value="STAR-RELATED LIPID TRANSFER PROTEIN 9"/>
    <property type="match status" value="1"/>
</dbReference>
<evidence type="ECO:0000256" key="1">
    <source>
        <dbReference type="ARBA" id="ARBA00022741"/>
    </source>
</evidence>
<comment type="caution">
    <text evidence="7">The sequence shown here is derived from an EMBL/GenBank/DDBJ whole genome shotgun (WGS) entry which is preliminary data.</text>
</comment>
<dbReference type="Pfam" id="PF00498">
    <property type="entry name" value="FHA"/>
    <property type="match status" value="1"/>
</dbReference>
<keyword evidence="1" id="KW-0547">Nucleotide-binding</keyword>
<dbReference type="FunFam" id="2.60.200.20:FF:000034">
    <property type="entry name" value="kinesin-like protein KIF28P"/>
    <property type="match status" value="1"/>
</dbReference>
<feature type="domain" description="Kinesin-like KIF1-type" evidence="6">
    <location>
        <begin position="318"/>
        <end position="356"/>
    </location>
</feature>
<evidence type="ECO:0000259" key="5">
    <source>
        <dbReference type="Pfam" id="PF00498"/>
    </source>
</evidence>
<sequence length="500" mass="56300">MLSNVAVTLACAAEMEEMKQAFNITIHAVSCYCHVYVTAVSIVTVVLVCAAEMEEMKQALEEQMKRNQEELEEMKKSYEERMKDSGTASAGQITADKKTQEERQVVPHFWNLNEDPSLTGMIVHFCREGTSKIGNKKASPAPQILLNGLSIQPQHAVVTNKKGAVTLKPESGAKLLVNGQVIKSEATLHHNDRVLFGSNHLYVFHHPQDEAKKAKEGKPVKEPTYDEAQEEIVKQSGLVKDGGNKSKEDLLLQEDLIELLPMVNEANAMSEELDKKVKYELALISPQARGLKEGRTEVMVKMKNLENGNEFLLDRNKFINRKYLMQEMYQNFMEGDKDWDVPKEKDPFWEPASTTDVQIGSVHVFLQSLAYQIELQENLAITDFKGNDQGHLNVEIMPCDTKGKDLPEDVYVDDPKELLGKPLNFKVKVVNARGLPGNMKKTYATFKFYVDDKATKTGAVPDTINPDYKFEKKCSYPSVTQGVSILTYPSKEPHQKKQVT</sequence>
<dbReference type="CDD" id="cd22709">
    <property type="entry name" value="FHA_KIF28P"/>
    <property type="match status" value="1"/>
</dbReference>
<dbReference type="GO" id="GO:0005524">
    <property type="term" value="F:ATP binding"/>
    <property type="evidence" value="ECO:0007669"/>
    <property type="project" value="UniProtKB-KW"/>
</dbReference>